<evidence type="ECO:0000313" key="2">
    <source>
        <dbReference type="EMBL" id="KAK4173802.1"/>
    </source>
</evidence>
<comment type="caution">
    <text evidence="2">The sequence shown here is derived from an EMBL/GenBank/DDBJ whole genome shotgun (WGS) entry which is preliminary data.</text>
</comment>
<proteinExistence type="predicted"/>
<dbReference type="EMBL" id="MU866319">
    <property type="protein sequence ID" value="KAK4173802.1"/>
    <property type="molecule type" value="Genomic_DNA"/>
</dbReference>
<gene>
    <name evidence="2" type="ORF">QBC36DRAFT_293061</name>
</gene>
<keyword evidence="3" id="KW-1185">Reference proteome</keyword>
<reference evidence="2" key="2">
    <citation type="submission" date="2023-05" db="EMBL/GenBank/DDBJ databases">
        <authorList>
            <consortium name="Lawrence Berkeley National Laboratory"/>
            <person name="Steindorff A."/>
            <person name="Hensen N."/>
            <person name="Bonometti L."/>
            <person name="Westerberg I."/>
            <person name="Brannstrom I.O."/>
            <person name="Guillou S."/>
            <person name="Cros-Aarteil S."/>
            <person name="Calhoun S."/>
            <person name="Haridas S."/>
            <person name="Kuo A."/>
            <person name="Mondo S."/>
            <person name="Pangilinan J."/>
            <person name="Riley R."/>
            <person name="Labutti K."/>
            <person name="Andreopoulos B."/>
            <person name="Lipzen A."/>
            <person name="Chen C."/>
            <person name="Yanf M."/>
            <person name="Daum C."/>
            <person name="Ng V."/>
            <person name="Clum A."/>
            <person name="Ohm R."/>
            <person name="Martin F."/>
            <person name="Silar P."/>
            <person name="Natvig D."/>
            <person name="Lalanne C."/>
            <person name="Gautier V."/>
            <person name="Ament-Velasquez S.L."/>
            <person name="Kruys A."/>
            <person name="Hutchinson M.I."/>
            <person name="Powell A.J."/>
            <person name="Barry K."/>
            <person name="Miller A.N."/>
            <person name="Grigoriev I.V."/>
            <person name="Debuchy R."/>
            <person name="Gladieux P."/>
            <person name="Thoren M.H."/>
            <person name="Johannesson H."/>
        </authorList>
    </citation>
    <scope>NUCLEOTIDE SEQUENCE</scope>
    <source>
        <strain evidence="2">CBS 892.96</strain>
    </source>
</reference>
<sequence>MECEGAASSTFSCNDLCRSLGGESDWTVPIMPKWAQSPARTSSDDINRRIETMSSTIHDQYRNYEKDAAVEFTIARLRRATQQLSPPRFGAEHKFQNTPKLNRKPITVSNSIPRAVSTIPSSSIWLASKEITLDSTTQGCDKLPFDPQLSGT</sequence>
<name>A0AAN6W3X1_9PEZI</name>
<accession>A0AAN6W3X1</accession>
<dbReference type="AlphaFoldDB" id="A0AAN6W3X1"/>
<organism evidence="2 3">
    <name type="scientific">Triangularia setosa</name>
    <dbReference type="NCBI Taxonomy" id="2587417"/>
    <lineage>
        <taxon>Eukaryota</taxon>
        <taxon>Fungi</taxon>
        <taxon>Dikarya</taxon>
        <taxon>Ascomycota</taxon>
        <taxon>Pezizomycotina</taxon>
        <taxon>Sordariomycetes</taxon>
        <taxon>Sordariomycetidae</taxon>
        <taxon>Sordariales</taxon>
        <taxon>Podosporaceae</taxon>
        <taxon>Triangularia</taxon>
    </lineage>
</organism>
<evidence type="ECO:0000313" key="3">
    <source>
        <dbReference type="Proteomes" id="UP001302321"/>
    </source>
</evidence>
<dbReference type="Proteomes" id="UP001302321">
    <property type="component" value="Unassembled WGS sequence"/>
</dbReference>
<evidence type="ECO:0000256" key="1">
    <source>
        <dbReference type="SAM" id="MobiDB-lite"/>
    </source>
</evidence>
<reference evidence="2" key="1">
    <citation type="journal article" date="2023" name="Mol. Phylogenet. Evol.">
        <title>Genome-scale phylogeny and comparative genomics of the fungal order Sordariales.</title>
        <authorList>
            <person name="Hensen N."/>
            <person name="Bonometti L."/>
            <person name="Westerberg I."/>
            <person name="Brannstrom I.O."/>
            <person name="Guillou S."/>
            <person name="Cros-Aarteil S."/>
            <person name="Calhoun S."/>
            <person name="Haridas S."/>
            <person name="Kuo A."/>
            <person name="Mondo S."/>
            <person name="Pangilinan J."/>
            <person name="Riley R."/>
            <person name="LaButti K."/>
            <person name="Andreopoulos B."/>
            <person name="Lipzen A."/>
            <person name="Chen C."/>
            <person name="Yan M."/>
            <person name="Daum C."/>
            <person name="Ng V."/>
            <person name="Clum A."/>
            <person name="Steindorff A."/>
            <person name="Ohm R.A."/>
            <person name="Martin F."/>
            <person name="Silar P."/>
            <person name="Natvig D.O."/>
            <person name="Lalanne C."/>
            <person name="Gautier V."/>
            <person name="Ament-Velasquez S.L."/>
            <person name="Kruys A."/>
            <person name="Hutchinson M.I."/>
            <person name="Powell A.J."/>
            <person name="Barry K."/>
            <person name="Miller A.N."/>
            <person name="Grigoriev I.V."/>
            <person name="Debuchy R."/>
            <person name="Gladieux P."/>
            <person name="Hiltunen Thoren M."/>
            <person name="Johannesson H."/>
        </authorList>
    </citation>
    <scope>NUCLEOTIDE SEQUENCE</scope>
    <source>
        <strain evidence="2">CBS 892.96</strain>
    </source>
</reference>
<protein>
    <submittedName>
        <fullName evidence="2">Uncharacterized protein</fullName>
    </submittedName>
</protein>
<feature type="region of interest" description="Disordered" evidence="1">
    <location>
        <begin position="83"/>
        <end position="105"/>
    </location>
</feature>